<dbReference type="NCBIfam" id="TIGR01484">
    <property type="entry name" value="HAD-SF-IIB"/>
    <property type="match status" value="1"/>
</dbReference>
<gene>
    <name evidence="1" type="ORF">Bccel_1949</name>
</gene>
<dbReference type="NCBIfam" id="TIGR00099">
    <property type="entry name" value="Cof-subfamily"/>
    <property type="match status" value="1"/>
</dbReference>
<dbReference type="SUPFAM" id="SSF56784">
    <property type="entry name" value="HAD-like"/>
    <property type="match status" value="1"/>
</dbReference>
<dbReference type="GO" id="GO:0000287">
    <property type="term" value="F:magnesium ion binding"/>
    <property type="evidence" value="ECO:0007669"/>
    <property type="project" value="TreeGrafter"/>
</dbReference>
<dbReference type="EMBL" id="LGTC01000001">
    <property type="protein sequence ID" value="KNY26684.1"/>
    <property type="molecule type" value="Genomic_DNA"/>
</dbReference>
<keyword evidence="2" id="KW-1185">Reference proteome</keyword>
<sequence length="276" mass="31503">MKLYISDMDGTLLNGDKEISCFSKDIINVLISKGGYFSIASARTAATALKILEEVKLNVPIALMNGVVIYDTSTNEYEKVEALCDNTTKKIVNILRACKIEGFMYTISENRLNTYYEKLTSKVLQEFVDERIKKYNKTFEKVESLLDKINGRNKIIYFTLLDEYEPLLKVHDLLKDLPDIELSLYKDVYSEKTYLLEIYSSNASKHNAVEYLRQKYNFNEVIGFGDNYNDIPMLKACNQFYAVDNAVGELKELATGVIEDNNSNGVAKFIASRENI</sequence>
<dbReference type="InterPro" id="IPR023214">
    <property type="entry name" value="HAD_sf"/>
</dbReference>
<dbReference type="OrthoDB" id="9810101at2"/>
<comment type="caution">
    <text evidence="1">The sequence shown here is derived from an EMBL/GenBank/DDBJ whole genome shotgun (WGS) entry which is preliminary data.</text>
</comment>
<keyword evidence="1" id="KW-0378">Hydrolase</keyword>
<accession>A0A0L6JLN6</accession>
<proteinExistence type="predicted"/>
<dbReference type="PANTHER" id="PTHR10000:SF8">
    <property type="entry name" value="HAD SUPERFAMILY HYDROLASE-LIKE, TYPE 3"/>
    <property type="match status" value="1"/>
</dbReference>
<dbReference type="PANTHER" id="PTHR10000">
    <property type="entry name" value="PHOSPHOSERINE PHOSPHATASE"/>
    <property type="match status" value="1"/>
</dbReference>
<dbReference type="Proteomes" id="UP000036923">
    <property type="component" value="Unassembled WGS sequence"/>
</dbReference>
<dbReference type="Gene3D" id="3.40.50.1000">
    <property type="entry name" value="HAD superfamily/HAD-like"/>
    <property type="match status" value="1"/>
</dbReference>
<dbReference type="eggNOG" id="COG0561">
    <property type="taxonomic scope" value="Bacteria"/>
</dbReference>
<dbReference type="InterPro" id="IPR036412">
    <property type="entry name" value="HAD-like_sf"/>
</dbReference>
<evidence type="ECO:0000313" key="2">
    <source>
        <dbReference type="Proteomes" id="UP000036923"/>
    </source>
</evidence>
<evidence type="ECO:0000313" key="1">
    <source>
        <dbReference type="EMBL" id="KNY26684.1"/>
    </source>
</evidence>
<dbReference type="AlphaFoldDB" id="A0A0L6JLN6"/>
<dbReference type="GO" id="GO:0016791">
    <property type="term" value="F:phosphatase activity"/>
    <property type="evidence" value="ECO:0007669"/>
    <property type="project" value="UniProtKB-ARBA"/>
</dbReference>
<dbReference type="Pfam" id="PF08282">
    <property type="entry name" value="Hydrolase_3"/>
    <property type="match status" value="1"/>
</dbReference>
<dbReference type="InterPro" id="IPR000150">
    <property type="entry name" value="Cof"/>
</dbReference>
<name>A0A0L6JLN6_9FIRM</name>
<organism evidence="1 2">
    <name type="scientific">Pseudobacteroides cellulosolvens ATCC 35603 = DSM 2933</name>
    <dbReference type="NCBI Taxonomy" id="398512"/>
    <lineage>
        <taxon>Bacteria</taxon>
        <taxon>Bacillati</taxon>
        <taxon>Bacillota</taxon>
        <taxon>Clostridia</taxon>
        <taxon>Eubacteriales</taxon>
        <taxon>Oscillospiraceae</taxon>
        <taxon>Pseudobacteroides</taxon>
    </lineage>
</organism>
<dbReference type="GO" id="GO:0005829">
    <property type="term" value="C:cytosol"/>
    <property type="evidence" value="ECO:0007669"/>
    <property type="project" value="TreeGrafter"/>
</dbReference>
<dbReference type="Gene3D" id="3.30.1240.10">
    <property type="match status" value="1"/>
</dbReference>
<protein>
    <submittedName>
        <fullName evidence="1">Cof-like hydrolase</fullName>
    </submittedName>
</protein>
<dbReference type="RefSeq" id="WP_036938191.1">
    <property type="nucleotide sequence ID" value="NZ_JQKC01000006.1"/>
</dbReference>
<reference evidence="2" key="1">
    <citation type="submission" date="2015-07" db="EMBL/GenBank/DDBJ databases">
        <title>Near-Complete Genome Sequence of the Cellulolytic Bacterium Bacteroides (Pseudobacteroides) cellulosolvens ATCC 35603.</title>
        <authorList>
            <person name="Dassa B."/>
            <person name="Utturkar S.M."/>
            <person name="Klingeman D.M."/>
            <person name="Hurt R.A."/>
            <person name="Keller M."/>
            <person name="Xu J."/>
            <person name="Reddy Y.H.K."/>
            <person name="Borovok I."/>
            <person name="Grinberg I.R."/>
            <person name="Lamed R."/>
            <person name="Zhivin O."/>
            <person name="Bayer E.A."/>
            <person name="Brown S.D."/>
        </authorList>
    </citation>
    <scope>NUCLEOTIDE SEQUENCE [LARGE SCALE GENOMIC DNA]</scope>
    <source>
        <strain evidence="2">DSM 2933</strain>
    </source>
</reference>
<dbReference type="STRING" id="398512.Bccel_1949"/>
<dbReference type="InterPro" id="IPR006379">
    <property type="entry name" value="HAD-SF_hydro_IIB"/>
</dbReference>